<keyword evidence="6 7" id="KW-0413">Isomerase</keyword>
<feature type="chain" id="PRO_5001601498" description="peptidylprolyl isomerase" evidence="8">
    <location>
        <begin position="34"/>
        <end position="201"/>
    </location>
</feature>
<evidence type="ECO:0000256" key="3">
    <source>
        <dbReference type="ARBA" id="ARBA00013194"/>
    </source>
</evidence>
<proteinExistence type="inferred from homology"/>
<comment type="similarity">
    <text evidence="2">Belongs to the FKBP-type PPIase family.</text>
</comment>
<organism evidence="10 11">
    <name type="scientific">Trypanosoma rangeli SC58</name>
    <dbReference type="NCBI Taxonomy" id="429131"/>
    <lineage>
        <taxon>Eukaryota</taxon>
        <taxon>Discoba</taxon>
        <taxon>Euglenozoa</taxon>
        <taxon>Kinetoplastea</taxon>
        <taxon>Metakinetoplastina</taxon>
        <taxon>Trypanosomatida</taxon>
        <taxon>Trypanosomatidae</taxon>
        <taxon>Trypanosoma</taxon>
        <taxon>Herpetosoma</taxon>
    </lineage>
</organism>
<dbReference type="AlphaFoldDB" id="A0A061J589"/>
<gene>
    <name evidence="10" type="ORF">TRSC58_02976</name>
</gene>
<evidence type="ECO:0000256" key="1">
    <source>
        <dbReference type="ARBA" id="ARBA00000971"/>
    </source>
</evidence>
<dbReference type="Pfam" id="PF00254">
    <property type="entry name" value="FKBP_C"/>
    <property type="match status" value="1"/>
</dbReference>
<evidence type="ECO:0000256" key="2">
    <source>
        <dbReference type="ARBA" id="ARBA00006577"/>
    </source>
</evidence>
<evidence type="ECO:0000256" key="7">
    <source>
        <dbReference type="PROSITE-ProRule" id="PRU00277"/>
    </source>
</evidence>
<reference evidence="10 11" key="1">
    <citation type="submission" date="2013-07" db="EMBL/GenBank/DDBJ databases">
        <authorList>
            <person name="Stoco P.H."/>
            <person name="Wagner G."/>
            <person name="Gerber A."/>
            <person name="Zaha A."/>
            <person name="Thompson C."/>
            <person name="Bartholomeu D.C."/>
            <person name="Luckemeyer D.D."/>
            <person name="Bahia D."/>
            <person name="Loreto E."/>
            <person name="Prestes E.B."/>
            <person name="Lima F.M."/>
            <person name="Rodrigues-Luiz G."/>
            <person name="Vallejo G.A."/>
            <person name="Filho J.F."/>
            <person name="Monteiro K.M."/>
            <person name="Tyler K.M."/>
            <person name="de Almeida L.G."/>
            <person name="Ortiz M.F."/>
            <person name="Siervo M.A."/>
            <person name="de Moraes M.H."/>
            <person name="Cunha O.L."/>
            <person name="Mendonca-Neto R."/>
            <person name="Silva R."/>
            <person name="Teixeira S.M."/>
            <person name="Murta S.M."/>
            <person name="Sincero T.C."/>
            <person name="Mendes T.A."/>
            <person name="Urmenyi T.P."/>
            <person name="Silva V.G."/>
            <person name="da Rocha W.D."/>
            <person name="Andersson B."/>
            <person name="Romanha A.J."/>
            <person name="Steindel M."/>
            <person name="de Vasconcelos A.T."/>
            <person name="Grisard E.C."/>
        </authorList>
    </citation>
    <scope>NUCLEOTIDE SEQUENCE [LARGE SCALE GENOMIC DNA]</scope>
    <source>
        <strain evidence="10 11">SC58</strain>
    </source>
</reference>
<protein>
    <recommendedName>
        <fullName evidence="3 7">peptidylprolyl isomerase</fullName>
        <ecNumber evidence="3 7">5.2.1.8</ecNumber>
    </recommendedName>
</protein>
<accession>A0A061J589</accession>
<keyword evidence="5 7" id="KW-0697">Rotamase</keyword>
<dbReference type="PANTHER" id="PTHR43811:SF23">
    <property type="entry name" value="FKBP-TYPE 22 KDA PEPTIDYL-PROLYL CIS-TRANS ISOMERASE"/>
    <property type="match status" value="1"/>
</dbReference>
<dbReference type="PROSITE" id="PS50059">
    <property type="entry name" value="FKBP_PPIASE"/>
    <property type="match status" value="1"/>
</dbReference>
<evidence type="ECO:0000313" key="10">
    <source>
        <dbReference type="EMBL" id="ESL09306.1"/>
    </source>
</evidence>
<feature type="signal peptide" evidence="8">
    <location>
        <begin position="1"/>
        <end position="33"/>
    </location>
</feature>
<comment type="caution">
    <text evidence="10">The sequence shown here is derived from an EMBL/GenBank/DDBJ whole genome shotgun (WGS) entry which is preliminary data.</text>
</comment>
<dbReference type="FunFam" id="3.10.50.40:FF:000045">
    <property type="entry name" value="Peptidyl-prolyl cis-trans isomerase"/>
    <property type="match status" value="1"/>
</dbReference>
<dbReference type="InterPro" id="IPR046357">
    <property type="entry name" value="PPIase_dom_sf"/>
</dbReference>
<name>A0A061J589_TRYRA</name>
<evidence type="ECO:0000256" key="6">
    <source>
        <dbReference type="ARBA" id="ARBA00023235"/>
    </source>
</evidence>
<keyword evidence="11" id="KW-1185">Reference proteome</keyword>
<dbReference type="VEuPathDB" id="TriTrypDB:TRSC58_02976"/>
<dbReference type="InterPro" id="IPR001179">
    <property type="entry name" value="PPIase_FKBP_dom"/>
</dbReference>
<keyword evidence="4 8" id="KW-0732">Signal</keyword>
<dbReference type="EMBL" id="AUPL01002976">
    <property type="protein sequence ID" value="ESL09306.1"/>
    <property type="molecule type" value="Genomic_DNA"/>
</dbReference>
<dbReference type="SUPFAM" id="SSF54534">
    <property type="entry name" value="FKBP-like"/>
    <property type="match status" value="1"/>
</dbReference>
<dbReference type="GO" id="GO:0003755">
    <property type="term" value="F:peptidyl-prolyl cis-trans isomerase activity"/>
    <property type="evidence" value="ECO:0007669"/>
    <property type="project" value="UniProtKB-KW"/>
</dbReference>
<dbReference type="Proteomes" id="UP000031737">
    <property type="component" value="Unassembled WGS sequence"/>
</dbReference>
<evidence type="ECO:0000256" key="8">
    <source>
        <dbReference type="SAM" id="SignalP"/>
    </source>
</evidence>
<dbReference type="OrthoDB" id="1902587at2759"/>
<dbReference type="EC" id="5.2.1.8" evidence="3 7"/>
<evidence type="ECO:0000256" key="5">
    <source>
        <dbReference type="ARBA" id="ARBA00023110"/>
    </source>
</evidence>
<evidence type="ECO:0000313" key="11">
    <source>
        <dbReference type="Proteomes" id="UP000031737"/>
    </source>
</evidence>
<evidence type="ECO:0000256" key="4">
    <source>
        <dbReference type="ARBA" id="ARBA00022729"/>
    </source>
</evidence>
<feature type="domain" description="PPIase FKBP-type" evidence="9">
    <location>
        <begin position="90"/>
        <end position="176"/>
    </location>
</feature>
<comment type="catalytic activity">
    <reaction evidence="1 7">
        <text>[protein]-peptidylproline (omega=180) = [protein]-peptidylproline (omega=0)</text>
        <dbReference type="Rhea" id="RHEA:16237"/>
        <dbReference type="Rhea" id="RHEA-COMP:10747"/>
        <dbReference type="Rhea" id="RHEA-COMP:10748"/>
        <dbReference type="ChEBI" id="CHEBI:83833"/>
        <dbReference type="ChEBI" id="CHEBI:83834"/>
        <dbReference type="EC" id="5.2.1.8"/>
    </reaction>
</comment>
<dbReference type="Gene3D" id="3.10.50.40">
    <property type="match status" value="1"/>
</dbReference>
<dbReference type="PANTHER" id="PTHR43811">
    <property type="entry name" value="FKBP-TYPE PEPTIDYL-PROLYL CIS-TRANS ISOMERASE FKPA"/>
    <property type="match status" value="1"/>
</dbReference>
<evidence type="ECO:0000259" key="9">
    <source>
        <dbReference type="PROSITE" id="PS50059"/>
    </source>
</evidence>
<sequence>MQLRPTRTGKFHFRATLCLMTALMLLSMSGVLTVGGETLSPEMRLNNYRKRVGRAFIKEKAAQAGAVTLPSGLVFQRLARGSGKRAAAVDDECEVHYTGKLRDGTVFDSSRERGKSISFRPSGVIKGWAEALQLMCEGDRWRLFIPHELGYGEAGAGKSIPPFSPLEFDVELIRIKGGGTGRTAEEVDKILREVEGDRGDM</sequence>